<keyword evidence="1" id="KW-0732">Signal</keyword>
<accession>A0ABX2F284</accession>
<protein>
    <recommendedName>
        <fullName evidence="2">DUF6351 domain-containing protein</fullName>
    </recommendedName>
</protein>
<dbReference type="RefSeq" id="WP_173129389.1">
    <property type="nucleotide sequence ID" value="NZ_CBCSGW010000005.1"/>
</dbReference>
<evidence type="ECO:0000313" key="3">
    <source>
        <dbReference type="EMBL" id="NRN65426.1"/>
    </source>
</evidence>
<feature type="chain" id="PRO_5046876208" description="DUF6351 domain-containing protein" evidence="1">
    <location>
        <begin position="29"/>
        <end position="750"/>
    </location>
</feature>
<dbReference type="Proteomes" id="UP000763557">
    <property type="component" value="Unassembled WGS sequence"/>
</dbReference>
<feature type="domain" description="DUF6351" evidence="2">
    <location>
        <begin position="41"/>
        <end position="748"/>
    </location>
</feature>
<reference evidence="3 4" key="1">
    <citation type="submission" date="2020-01" db="EMBL/GenBank/DDBJ databases">
        <title>Kibdelosporangium persica a novel Actinomycetes from a hot desert in Iran.</title>
        <authorList>
            <person name="Safaei N."/>
            <person name="Zaburannyi N."/>
            <person name="Mueller R."/>
            <person name="Wink J."/>
        </authorList>
    </citation>
    <scope>NUCLEOTIDE SEQUENCE [LARGE SCALE GENOMIC DNA]</scope>
    <source>
        <strain evidence="3 4">4NS15</strain>
    </source>
</reference>
<name>A0ABX2F284_9PSEU</name>
<sequence>MGRRRVTFVAVNVTAVALATLTTMTAAADPSADRGHGWLRLEVLSGPAHYVSGGAARLRVVLPRSAPLTASVTVNGTDVSASFTRDDQAPHALEGVVRDLPLGDSRVQARAHGRRAELTLTNHPSSGPMFSGPHQRDFFCSTPAHLAGFDLAPPFLDTDCALATRTSHYYLAAGGDWKPHDRSAPRPADMTRTTTSHGADVDFVIRWERGTLNRFIYTIAVLDPTATGPAALPAWNRKLIYHFGGGVGVGHYQGSNNHDESRYVHGLGQGYAIAWSTGTKTSTHYNLVLGGETAMMVKSRFATEYGDPRHTIGLGGSGGGIQQYVYAQNHPGLLDGAIPQYSYPDMATQTIHVGDCELLERWMDGKVRTDPSSKWARWTNRTLLEGLAASDTVTNPYQPLTPWLRSPGSSECVNGWRGLSALALNPKYGTAPGITPDQQARVEWTHWNDAVTVYGRDPLTGYARSTWDNVGVQYGLKALVDNHISPAEFLELNAAVGGWKPPQDNVQEGCPFITTACPADIDVWSARNQTVPGADGVAPRTHGSVEAMRAAYRSGLVFDGRIDIPAIDWRHYLDAELDMHNARQSFAARHRITDRQRAANQVVWFTDARPARAYDQTPMALRVMDTWLETLRARPWLGVAGAKPAEAVDSCFATDGTLQYRGSDAWRGILDPGPAGPCTQRYPIHGTSRTVAGGPFDGQHYKCALQPVERAIARGVYGSWQPTDTERDQLTRIFPTGVCDYTRPDVGRPR</sequence>
<comment type="caution">
    <text evidence="3">The sequence shown here is derived from an EMBL/GenBank/DDBJ whole genome shotgun (WGS) entry which is preliminary data.</text>
</comment>
<evidence type="ECO:0000256" key="1">
    <source>
        <dbReference type="SAM" id="SignalP"/>
    </source>
</evidence>
<evidence type="ECO:0000313" key="4">
    <source>
        <dbReference type="Proteomes" id="UP000763557"/>
    </source>
</evidence>
<organism evidence="3 4">
    <name type="scientific">Kibdelosporangium persicum</name>
    <dbReference type="NCBI Taxonomy" id="2698649"/>
    <lineage>
        <taxon>Bacteria</taxon>
        <taxon>Bacillati</taxon>
        <taxon>Actinomycetota</taxon>
        <taxon>Actinomycetes</taxon>
        <taxon>Pseudonocardiales</taxon>
        <taxon>Pseudonocardiaceae</taxon>
        <taxon>Kibdelosporangium</taxon>
    </lineage>
</organism>
<dbReference type="InterPro" id="IPR045556">
    <property type="entry name" value="DUF6351"/>
</dbReference>
<gene>
    <name evidence="3" type="ORF">GC106_26370</name>
</gene>
<dbReference type="InterPro" id="IPR029058">
    <property type="entry name" value="AB_hydrolase_fold"/>
</dbReference>
<dbReference type="EMBL" id="JAAATY010000006">
    <property type="protein sequence ID" value="NRN65426.1"/>
    <property type="molecule type" value="Genomic_DNA"/>
</dbReference>
<proteinExistence type="predicted"/>
<evidence type="ECO:0000259" key="2">
    <source>
        <dbReference type="Pfam" id="PF19878"/>
    </source>
</evidence>
<feature type="signal peptide" evidence="1">
    <location>
        <begin position="1"/>
        <end position="28"/>
    </location>
</feature>
<keyword evidence="4" id="KW-1185">Reference proteome</keyword>
<dbReference type="SUPFAM" id="SSF53474">
    <property type="entry name" value="alpha/beta-Hydrolases"/>
    <property type="match status" value="1"/>
</dbReference>
<dbReference type="Pfam" id="PF19878">
    <property type="entry name" value="DUF6351"/>
    <property type="match status" value="1"/>
</dbReference>